<dbReference type="Gene3D" id="2.40.128.200">
    <property type="match status" value="1"/>
</dbReference>
<dbReference type="InterPro" id="IPR018660">
    <property type="entry name" value="MliC"/>
</dbReference>
<keyword evidence="7" id="KW-1185">Reference proteome</keyword>
<dbReference type="Pfam" id="PF09864">
    <property type="entry name" value="MliC"/>
    <property type="match status" value="1"/>
</dbReference>
<evidence type="ECO:0000313" key="6">
    <source>
        <dbReference type="EMBL" id="NGP88821.1"/>
    </source>
</evidence>
<protein>
    <recommendedName>
        <fullName evidence="5">C-type lysozyme inhibitor domain-containing protein</fullName>
    </recommendedName>
</protein>
<gene>
    <name evidence="6" type="ORF">G3569_10670</name>
</gene>
<reference evidence="6 7" key="1">
    <citation type="submission" date="2020-02" db="EMBL/GenBank/DDBJ databases">
        <title>Aliifodinibius halophilus 2W32, complete genome.</title>
        <authorList>
            <person name="Li Y."/>
            <person name="Wu S."/>
        </authorList>
    </citation>
    <scope>NUCLEOTIDE SEQUENCE [LARGE SCALE GENOMIC DNA]</scope>
    <source>
        <strain evidence="6 7">2W32</strain>
    </source>
</reference>
<evidence type="ECO:0000256" key="4">
    <source>
        <dbReference type="ARBA" id="ARBA00023288"/>
    </source>
</evidence>
<evidence type="ECO:0000256" key="3">
    <source>
        <dbReference type="ARBA" id="ARBA00023139"/>
    </source>
</evidence>
<comment type="caution">
    <text evidence="6">The sequence shown here is derived from an EMBL/GenBank/DDBJ whole genome shotgun (WGS) entry which is preliminary data.</text>
</comment>
<keyword evidence="4" id="KW-0449">Lipoprotein</keyword>
<keyword evidence="1" id="KW-0732">Signal</keyword>
<evidence type="ECO:0000256" key="1">
    <source>
        <dbReference type="ARBA" id="ARBA00022729"/>
    </source>
</evidence>
<feature type="domain" description="C-type lysozyme inhibitor" evidence="5">
    <location>
        <begin position="43"/>
        <end position="102"/>
    </location>
</feature>
<keyword evidence="2" id="KW-0472">Membrane</keyword>
<accession>A0A6M1T9W2</accession>
<keyword evidence="3" id="KW-0564">Palmitate</keyword>
<dbReference type="InterPro" id="IPR036328">
    <property type="entry name" value="MliC_sf"/>
</dbReference>
<organism evidence="6 7">
    <name type="scientific">Fodinibius halophilus</name>
    <dbReference type="NCBI Taxonomy" id="1736908"/>
    <lineage>
        <taxon>Bacteria</taxon>
        <taxon>Pseudomonadati</taxon>
        <taxon>Balneolota</taxon>
        <taxon>Balneolia</taxon>
        <taxon>Balneolales</taxon>
        <taxon>Balneolaceae</taxon>
        <taxon>Fodinibius</taxon>
    </lineage>
</organism>
<dbReference type="SUPFAM" id="SSF141488">
    <property type="entry name" value="YdhA-like"/>
    <property type="match status" value="1"/>
</dbReference>
<evidence type="ECO:0000313" key="7">
    <source>
        <dbReference type="Proteomes" id="UP000479132"/>
    </source>
</evidence>
<dbReference type="Proteomes" id="UP000479132">
    <property type="component" value="Unassembled WGS sequence"/>
</dbReference>
<proteinExistence type="predicted"/>
<sequence length="222" mass="24242">MAVGLCAGCNTEKKSTSAKPDQDSLEIALPDFSSIQTSDVFVYNCGDSLQFSAHVTPDSSWLFLPDTTVKVKSVRSGSGARYEGNAYLYWSKGNEAILQKPRGSFMTCQAVKKEKAKVAARIRGVGFLALGQEPGWRIEITNGEQIKYVGNYGQDTVYVPVPQPVVDKEKNRKTYTTQTEAHSLTIEITDKPCTDSMNGIEYPSTVQLTIDGKTHQGCGEAL</sequence>
<evidence type="ECO:0000259" key="5">
    <source>
        <dbReference type="Pfam" id="PF09864"/>
    </source>
</evidence>
<dbReference type="EMBL" id="JAALLS010000012">
    <property type="protein sequence ID" value="NGP88821.1"/>
    <property type="molecule type" value="Genomic_DNA"/>
</dbReference>
<name>A0A6M1T9W2_9BACT</name>
<evidence type="ECO:0000256" key="2">
    <source>
        <dbReference type="ARBA" id="ARBA00023136"/>
    </source>
</evidence>
<dbReference type="AlphaFoldDB" id="A0A6M1T9W2"/>